<keyword evidence="4" id="KW-1133">Transmembrane helix</keyword>
<feature type="domain" description="Penicillin-binding protein dimerisation" evidence="6">
    <location>
        <begin position="67"/>
        <end position="219"/>
    </location>
</feature>
<keyword evidence="2" id="KW-0378">Hydrolase</keyword>
<reference evidence="8" key="1">
    <citation type="submission" date="2013-11" db="EMBL/GenBank/DDBJ databases">
        <title>Symbiont-containing voluminous jelly as an extraordinary maternal gift for overwintering insect nymphs.</title>
        <authorList>
            <person name="Kaiwa N."/>
            <person name="Hosokawa T."/>
            <person name="Nikoh N."/>
            <person name="Meng X.Y."/>
            <person name="Tanahashi M."/>
            <person name="Moriyama M."/>
            <person name="Maeda T."/>
            <person name="Yamaguchi K."/>
            <person name="Shigenobu S."/>
            <person name="Ito M."/>
            <person name="Fukatsu T."/>
        </authorList>
    </citation>
    <scope>NUCLEOTIDE SEQUENCE [LARGE SCALE GENOMIC DNA]</scope>
    <source>
        <strain evidence="8">UwTKB</strain>
    </source>
</reference>
<evidence type="ECO:0000259" key="5">
    <source>
        <dbReference type="Pfam" id="PF00905"/>
    </source>
</evidence>
<dbReference type="SUPFAM" id="SSF56601">
    <property type="entry name" value="beta-lactamase/transpeptidase-like"/>
    <property type="match status" value="1"/>
</dbReference>
<protein>
    <submittedName>
        <fullName evidence="7">Peptidoglycan glycosyltransferase</fullName>
    </submittedName>
</protein>
<dbReference type="InterPro" id="IPR005311">
    <property type="entry name" value="PBP_dimer"/>
</dbReference>
<keyword evidence="2" id="KW-0645">Protease</keyword>
<dbReference type="Gene3D" id="3.90.1310.10">
    <property type="entry name" value="Penicillin-binding protein 2a (Domain 2)"/>
    <property type="match status" value="1"/>
</dbReference>
<evidence type="ECO:0000256" key="3">
    <source>
        <dbReference type="ARBA" id="ARBA00023136"/>
    </source>
</evidence>
<dbReference type="GO" id="GO:0005886">
    <property type="term" value="C:plasma membrane"/>
    <property type="evidence" value="ECO:0007669"/>
    <property type="project" value="TreeGrafter"/>
</dbReference>
<dbReference type="Proteomes" id="UP000031627">
    <property type="component" value="Chromosome"/>
</dbReference>
<feature type="domain" description="Penicillin-binding protein transpeptidase" evidence="5">
    <location>
        <begin position="259"/>
        <end position="555"/>
    </location>
</feature>
<dbReference type="InterPro" id="IPR012338">
    <property type="entry name" value="Beta-lactam/transpept-like"/>
</dbReference>
<dbReference type="STRING" id="1410383.TGUWTKB_2210"/>
<feature type="transmembrane region" description="Helical" evidence="4">
    <location>
        <begin position="23"/>
        <end position="43"/>
    </location>
</feature>
<evidence type="ECO:0000313" key="8">
    <source>
        <dbReference type="Proteomes" id="UP000031627"/>
    </source>
</evidence>
<dbReference type="PANTHER" id="PTHR30627:SF1">
    <property type="entry name" value="PEPTIDOGLYCAN D,D-TRANSPEPTIDASE FTSI"/>
    <property type="match status" value="1"/>
</dbReference>
<dbReference type="OrthoDB" id="9789078at2"/>
<evidence type="ECO:0000256" key="4">
    <source>
        <dbReference type="SAM" id="Phobius"/>
    </source>
</evidence>
<evidence type="ECO:0000313" key="7">
    <source>
        <dbReference type="EMBL" id="BAP58465.1"/>
    </source>
</evidence>
<dbReference type="RefSeq" id="WP_052459531.1">
    <property type="nucleotide sequence ID" value="NZ_AP014521.1"/>
</dbReference>
<dbReference type="InterPro" id="IPR050515">
    <property type="entry name" value="Beta-lactam/transpept"/>
</dbReference>
<evidence type="ECO:0000256" key="2">
    <source>
        <dbReference type="ARBA" id="ARBA00022645"/>
    </source>
</evidence>
<name>A0A090ARN7_9ENTR</name>
<dbReference type="GO" id="GO:0004180">
    <property type="term" value="F:carboxypeptidase activity"/>
    <property type="evidence" value="ECO:0007669"/>
    <property type="project" value="UniProtKB-KW"/>
</dbReference>
<dbReference type="PANTHER" id="PTHR30627">
    <property type="entry name" value="PEPTIDOGLYCAN D,D-TRANSPEPTIDASE"/>
    <property type="match status" value="1"/>
</dbReference>
<keyword evidence="7" id="KW-0808">Transferase</keyword>
<dbReference type="Pfam" id="PF00905">
    <property type="entry name" value="Transpeptidase"/>
    <property type="match status" value="1"/>
</dbReference>
<accession>A0A090ARN7</accession>
<dbReference type="Gene3D" id="1.10.150.770">
    <property type="match status" value="1"/>
</dbReference>
<proteinExistence type="predicted"/>
<keyword evidence="8" id="KW-1185">Reference proteome</keyword>
<sequence>MIFFPYVKNIKKKDTFAAKKKRALLIYSFVICIIIALLLRLTWVQIHDFEFLIHQSNIRSSRIQLISTRRGNIIDRNNNLLAITFQVYNIFADPKFLLKYNDIKNDQKIKKLSYIINLPLSELLNLIYKHRNKRFFYLKKDINKKTSIAIKKLNILGIKIQEKSRRYYPYNKITSHVVGFADDNGQGLEGIEKSLNTLLSGKHGKKIVYKDPYNQVFEEKILTKNIPSQDIQLSIDQNLQKIMYEKLDMAISSSKAKSGSAVLIKIDTGEILAMANIPSYNPNNINEAKKDAIRNRAITDIFEPGSTIKPIVIMAALQQGTIKENSIINTLPFNIGKHTIKDVKTYQQLNIIDILKKSSNVAISKIALKMPISKVIDTYSKFGIGKITNIGMIGENKGFNPINKKKWSKLEIATFSFGYGLMLTPLQLAQTFSIIGNHGCFKPLSIIKVNHQVLGKQVFPQKYVDIVLKMMEKVSLPGGSGFQAATKDYRIAIKTGTVKKINKKKRYVNKYIAYAAGVAPVSNPYLALAIVIDEPTSEKYYGGLVSAPIFGQIMQRSLEILNIKPDIF</sequence>
<dbReference type="Gene3D" id="3.30.450.330">
    <property type="match status" value="1"/>
</dbReference>
<dbReference type="GO" id="GO:0008658">
    <property type="term" value="F:penicillin binding"/>
    <property type="evidence" value="ECO:0007669"/>
    <property type="project" value="InterPro"/>
</dbReference>
<dbReference type="GO" id="GO:0071555">
    <property type="term" value="P:cell wall organization"/>
    <property type="evidence" value="ECO:0007669"/>
    <property type="project" value="TreeGrafter"/>
</dbReference>
<keyword evidence="2" id="KW-0121">Carboxypeptidase</keyword>
<reference evidence="7 8" key="2">
    <citation type="journal article" date="2014" name="Curr. Biol.">
        <title>Symbiont-Supplemented Maternal Investment Underpinning Host's Ecological Adaptation.</title>
        <authorList>
            <person name="Kaiwa N."/>
            <person name="Hosokawa T."/>
            <person name="Nikoh N."/>
            <person name="Tanahashi M."/>
            <person name="Moriyama M."/>
            <person name="Meng X.Y."/>
            <person name="Maeda T."/>
            <person name="Yamaguchi K."/>
            <person name="Shigenobu S."/>
            <person name="Ito M."/>
            <person name="Fukatsu T."/>
        </authorList>
    </citation>
    <scope>NUCLEOTIDE SEQUENCE [LARGE SCALE GENOMIC DNA]</scope>
    <source>
        <strain evidence="7 8">UwTKB</strain>
    </source>
</reference>
<dbReference type="AlphaFoldDB" id="A0A090ARN7"/>
<keyword evidence="4" id="KW-0812">Transmembrane</keyword>
<evidence type="ECO:0000256" key="1">
    <source>
        <dbReference type="ARBA" id="ARBA00004370"/>
    </source>
</evidence>
<dbReference type="KEGG" id="sbw:TGUWTKB_2210"/>
<dbReference type="EMBL" id="AP014521">
    <property type="protein sequence ID" value="BAP58465.1"/>
    <property type="molecule type" value="Genomic_DNA"/>
</dbReference>
<organism evidence="7 8">
    <name type="scientific">Candidatus Tachikawaea gelatinosa</name>
    <dbReference type="NCBI Taxonomy" id="1410383"/>
    <lineage>
        <taxon>Bacteria</taxon>
        <taxon>Pseudomonadati</taxon>
        <taxon>Pseudomonadota</taxon>
        <taxon>Gammaproteobacteria</taxon>
        <taxon>Enterobacterales</taxon>
        <taxon>Enterobacteriaceae</taxon>
        <taxon>Candidatus Tachikawaea</taxon>
    </lineage>
</organism>
<dbReference type="SUPFAM" id="SSF56519">
    <property type="entry name" value="Penicillin binding protein dimerisation domain"/>
    <property type="match status" value="1"/>
</dbReference>
<keyword evidence="3 4" id="KW-0472">Membrane</keyword>
<gene>
    <name evidence="7" type="primary">ftsI</name>
    <name evidence="7" type="ORF">TGUWTKB_2210</name>
</gene>
<dbReference type="HOGENOM" id="CLU_009289_6_2_6"/>
<evidence type="ECO:0000259" key="6">
    <source>
        <dbReference type="Pfam" id="PF03717"/>
    </source>
</evidence>
<dbReference type="GO" id="GO:0016740">
    <property type="term" value="F:transferase activity"/>
    <property type="evidence" value="ECO:0007669"/>
    <property type="project" value="UniProtKB-KW"/>
</dbReference>
<dbReference type="InterPro" id="IPR036138">
    <property type="entry name" value="PBP_dimer_sf"/>
</dbReference>
<dbReference type="InterPro" id="IPR001460">
    <property type="entry name" value="PCN-bd_Tpept"/>
</dbReference>
<dbReference type="Gene3D" id="3.40.710.10">
    <property type="entry name" value="DD-peptidase/beta-lactamase superfamily"/>
    <property type="match status" value="1"/>
</dbReference>
<dbReference type="Pfam" id="PF03717">
    <property type="entry name" value="PBP_dimer"/>
    <property type="match status" value="1"/>
</dbReference>
<comment type="subcellular location">
    <subcellularLocation>
        <location evidence="1">Membrane</location>
    </subcellularLocation>
</comment>